<dbReference type="PANTHER" id="PTHR43284">
    <property type="entry name" value="ASPARAGINE SYNTHETASE (GLUTAMINE-HYDROLYZING)"/>
    <property type="match status" value="1"/>
</dbReference>
<dbReference type="GO" id="GO:0004066">
    <property type="term" value="F:asparagine synthase (glutamine-hydrolyzing) activity"/>
    <property type="evidence" value="ECO:0007669"/>
    <property type="project" value="InterPro"/>
</dbReference>
<sequence>HSQLTRDGKNILRKAMVGLLPDDVIKGPKRGFSGPDASWFRGKSLGYVNDLLMTPEARIYQFLQPGYVQGRIGRHLRGERNERLFIWSMLCLEWWIRIFLDKETVPCAA</sequence>
<dbReference type="Gene3D" id="3.40.50.620">
    <property type="entry name" value="HUPs"/>
    <property type="match status" value="1"/>
</dbReference>
<organism evidence="2">
    <name type="scientific">marine sediment metagenome</name>
    <dbReference type="NCBI Taxonomy" id="412755"/>
    <lineage>
        <taxon>unclassified sequences</taxon>
        <taxon>metagenomes</taxon>
        <taxon>ecological metagenomes</taxon>
    </lineage>
</organism>
<dbReference type="InterPro" id="IPR001962">
    <property type="entry name" value="Asn_synthase"/>
</dbReference>
<comment type="caution">
    <text evidence="2">The sequence shown here is derived from an EMBL/GenBank/DDBJ whole genome shotgun (WGS) entry which is preliminary data.</text>
</comment>
<reference evidence="2" key="1">
    <citation type="journal article" date="2015" name="Nature">
        <title>Complex archaea that bridge the gap between prokaryotes and eukaryotes.</title>
        <authorList>
            <person name="Spang A."/>
            <person name="Saw J.H."/>
            <person name="Jorgensen S.L."/>
            <person name="Zaremba-Niedzwiedzka K."/>
            <person name="Martijn J."/>
            <person name="Lind A.E."/>
            <person name="van Eijk R."/>
            <person name="Schleper C."/>
            <person name="Guy L."/>
            <person name="Ettema T.J."/>
        </authorList>
    </citation>
    <scope>NUCLEOTIDE SEQUENCE</scope>
</reference>
<feature type="domain" description="Asparagine synthetase" evidence="1">
    <location>
        <begin position="6"/>
        <end position="97"/>
    </location>
</feature>
<accession>A0A0F8Y3E9</accession>
<dbReference type="InterPro" id="IPR014729">
    <property type="entry name" value="Rossmann-like_a/b/a_fold"/>
</dbReference>
<protein>
    <recommendedName>
        <fullName evidence="1">Asparagine synthetase domain-containing protein</fullName>
    </recommendedName>
</protein>
<feature type="non-terminal residue" evidence="2">
    <location>
        <position position="1"/>
    </location>
</feature>
<dbReference type="GO" id="GO:0006529">
    <property type="term" value="P:asparagine biosynthetic process"/>
    <property type="evidence" value="ECO:0007669"/>
    <property type="project" value="InterPro"/>
</dbReference>
<gene>
    <name evidence="2" type="ORF">LCGC14_3141990</name>
</gene>
<evidence type="ECO:0000313" key="2">
    <source>
        <dbReference type="EMBL" id="KKK48749.1"/>
    </source>
</evidence>
<dbReference type="GO" id="GO:0005829">
    <property type="term" value="C:cytosol"/>
    <property type="evidence" value="ECO:0007669"/>
    <property type="project" value="TreeGrafter"/>
</dbReference>
<dbReference type="EMBL" id="LAZR01068911">
    <property type="protein sequence ID" value="KKK48749.1"/>
    <property type="molecule type" value="Genomic_DNA"/>
</dbReference>
<dbReference type="InterPro" id="IPR051786">
    <property type="entry name" value="ASN_synthetase/amidase"/>
</dbReference>
<dbReference type="PANTHER" id="PTHR43284:SF1">
    <property type="entry name" value="ASPARAGINE SYNTHETASE"/>
    <property type="match status" value="1"/>
</dbReference>
<name>A0A0F8Y3E9_9ZZZZ</name>
<dbReference type="AlphaFoldDB" id="A0A0F8Y3E9"/>
<dbReference type="Pfam" id="PF00733">
    <property type="entry name" value="Asn_synthase"/>
    <property type="match status" value="1"/>
</dbReference>
<proteinExistence type="predicted"/>
<evidence type="ECO:0000259" key="1">
    <source>
        <dbReference type="Pfam" id="PF00733"/>
    </source>
</evidence>
<dbReference type="SUPFAM" id="SSF52402">
    <property type="entry name" value="Adenine nucleotide alpha hydrolases-like"/>
    <property type="match status" value="1"/>
</dbReference>